<evidence type="ECO:0008006" key="4">
    <source>
        <dbReference type="Google" id="ProtNLM"/>
    </source>
</evidence>
<dbReference type="RefSeq" id="WP_188453457.1">
    <property type="nucleotide sequence ID" value="NZ_BMFR01000001.1"/>
</dbReference>
<reference evidence="2" key="1">
    <citation type="journal article" date="2014" name="Int. J. Syst. Evol. Microbiol.">
        <title>Complete genome sequence of Corynebacterium casei LMG S-19264T (=DSM 44701T), isolated from a smear-ripened cheese.</title>
        <authorList>
            <consortium name="US DOE Joint Genome Institute (JGI-PGF)"/>
            <person name="Walter F."/>
            <person name="Albersmeier A."/>
            <person name="Kalinowski J."/>
            <person name="Ruckert C."/>
        </authorList>
    </citation>
    <scope>NUCLEOTIDE SEQUENCE</scope>
    <source>
        <strain evidence="2">CGMCC 1.12754</strain>
    </source>
</reference>
<protein>
    <recommendedName>
        <fullName evidence="4">DUF945 domain-containing protein</fullName>
    </recommendedName>
</protein>
<evidence type="ECO:0000313" key="3">
    <source>
        <dbReference type="Proteomes" id="UP000622860"/>
    </source>
</evidence>
<keyword evidence="1" id="KW-0472">Membrane</keyword>
<keyword evidence="3" id="KW-1185">Reference proteome</keyword>
<reference evidence="2" key="2">
    <citation type="submission" date="2020-09" db="EMBL/GenBank/DDBJ databases">
        <authorList>
            <person name="Sun Q."/>
            <person name="Zhou Y."/>
        </authorList>
    </citation>
    <scope>NUCLEOTIDE SEQUENCE</scope>
    <source>
        <strain evidence="2">CGMCC 1.12754</strain>
    </source>
</reference>
<dbReference type="Proteomes" id="UP000622860">
    <property type="component" value="Unassembled WGS sequence"/>
</dbReference>
<comment type="caution">
    <text evidence="2">The sequence shown here is derived from an EMBL/GenBank/DDBJ whole genome shotgun (WGS) entry which is preliminary data.</text>
</comment>
<gene>
    <name evidence="2" type="ORF">GCM10011398_01720</name>
</gene>
<accession>A0A917GZ17</accession>
<organism evidence="2 3">
    <name type="scientific">Virgibacillus oceani</name>
    <dbReference type="NCBI Taxonomy" id="1479511"/>
    <lineage>
        <taxon>Bacteria</taxon>
        <taxon>Bacillati</taxon>
        <taxon>Bacillota</taxon>
        <taxon>Bacilli</taxon>
        <taxon>Bacillales</taxon>
        <taxon>Bacillaceae</taxon>
        <taxon>Virgibacillus</taxon>
    </lineage>
</organism>
<evidence type="ECO:0000256" key="1">
    <source>
        <dbReference type="SAM" id="Phobius"/>
    </source>
</evidence>
<keyword evidence="1" id="KW-1133">Transmembrane helix</keyword>
<keyword evidence="1" id="KW-0812">Transmembrane</keyword>
<dbReference type="EMBL" id="BMFR01000001">
    <property type="protein sequence ID" value="GGG62088.1"/>
    <property type="molecule type" value="Genomic_DNA"/>
</dbReference>
<feature type="transmembrane region" description="Helical" evidence="1">
    <location>
        <begin position="18"/>
        <end position="39"/>
    </location>
</feature>
<proteinExistence type="predicted"/>
<dbReference type="AlphaFoldDB" id="A0A917GZ17"/>
<name>A0A917GZ17_9BACI</name>
<evidence type="ECO:0000313" key="2">
    <source>
        <dbReference type="EMBL" id="GGG62088.1"/>
    </source>
</evidence>
<sequence length="534" mass="59690">MTGKFNGGVKKKGISKKVFAIIIIVLAVIGGSVSAYVLLTGSAKTQYFKAEKNTIDFMVDKVKERYEPEVNWLEHTEDNPTETALELSAEANIPGSGYGMISPQEIINNSTITLTTQMDKKEKQIASDIKASFGEMELGDISFFMTADKVMLGLPFLKETLQINDKDLGKLLKEIDPATFSGEEEIDFNSVFEAMEGTISEEDQAYFKEEYITMIYDKLPDDAFETTKETVKVDTENVKTEKITFHLSEQQVKDLITAILEKMKDDKRLKEIIKEQMELQQFGMPAAIIGNQMALDTEQMIEEFDSSIDDAIKGLEDFQIPHGLTSIIWVNNDLIVKRDFSISMGPTKDELATITVNGTHLLSDSEQMFDYEFGIGVGDAVNKETMTIAGDLTWKDNKADDSIKLTAGDVELSYESTETLEDNNREFERVFSFTDQVNSGSLTWSGEASYDNDQMNSDSMFSIEASNFSQDIFNLHVAKDAKTIKKVDVPNESNVKNLGSMSMNEIMQYAETEATPQFQQWLMGLLGTSGGFGF</sequence>